<organism evidence="4 5">
    <name type="scientific">Nocardioides hankookensis</name>
    <dbReference type="NCBI Taxonomy" id="443157"/>
    <lineage>
        <taxon>Bacteria</taxon>
        <taxon>Bacillati</taxon>
        <taxon>Actinomycetota</taxon>
        <taxon>Actinomycetes</taxon>
        <taxon>Propionibacteriales</taxon>
        <taxon>Nocardioidaceae</taxon>
        <taxon>Nocardioides</taxon>
    </lineage>
</organism>
<keyword evidence="5" id="KW-1185">Reference proteome</keyword>
<accession>A0ABW1LKE4</accession>
<dbReference type="RefSeq" id="WP_379154359.1">
    <property type="nucleotide sequence ID" value="NZ_JBHSRJ010000004.1"/>
</dbReference>
<feature type="compositionally biased region" description="Basic and acidic residues" evidence="3">
    <location>
        <begin position="682"/>
        <end position="693"/>
    </location>
</feature>
<feature type="compositionally biased region" description="Basic residues" evidence="3">
    <location>
        <begin position="1"/>
        <end position="12"/>
    </location>
</feature>
<feature type="compositionally biased region" description="Basic and acidic residues" evidence="3">
    <location>
        <begin position="302"/>
        <end position="341"/>
    </location>
</feature>
<evidence type="ECO:0000256" key="2">
    <source>
        <dbReference type="ARBA" id="ARBA00022490"/>
    </source>
</evidence>
<name>A0ABW1LKE4_9ACTN</name>
<dbReference type="PANTHER" id="PTHR31250">
    <property type="entry name" value="IQ DOMAIN-CONTAINING PROTEIN IQM3"/>
    <property type="match status" value="1"/>
</dbReference>
<feature type="compositionally biased region" description="Acidic residues" evidence="3">
    <location>
        <begin position="290"/>
        <end position="301"/>
    </location>
</feature>
<protein>
    <submittedName>
        <fullName evidence="4">Uncharacterized protein</fullName>
    </submittedName>
</protein>
<proteinExistence type="predicted"/>
<gene>
    <name evidence="4" type="ORF">ACFPYL_12535</name>
</gene>
<dbReference type="EMBL" id="JBHSRJ010000004">
    <property type="protein sequence ID" value="MFC6043913.1"/>
    <property type="molecule type" value="Genomic_DNA"/>
</dbReference>
<feature type="region of interest" description="Disordered" evidence="3">
    <location>
        <begin position="1"/>
        <end position="206"/>
    </location>
</feature>
<keyword evidence="2" id="KW-0963">Cytoplasm</keyword>
<reference evidence="5" key="1">
    <citation type="journal article" date="2019" name="Int. J. Syst. Evol. Microbiol.">
        <title>The Global Catalogue of Microorganisms (GCM) 10K type strain sequencing project: providing services to taxonomists for standard genome sequencing and annotation.</title>
        <authorList>
            <consortium name="The Broad Institute Genomics Platform"/>
            <consortium name="The Broad Institute Genome Sequencing Center for Infectious Disease"/>
            <person name="Wu L."/>
            <person name="Ma J."/>
        </authorList>
    </citation>
    <scope>NUCLEOTIDE SEQUENCE [LARGE SCALE GENOMIC DNA]</scope>
    <source>
        <strain evidence="5">CCUG 54522</strain>
    </source>
</reference>
<evidence type="ECO:0000256" key="1">
    <source>
        <dbReference type="ARBA" id="ARBA00004496"/>
    </source>
</evidence>
<comment type="caution">
    <text evidence="4">The sequence shown here is derived from an EMBL/GenBank/DDBJ whole genome shotgun (WGS) entry which is preliminary data.</text>
</comment>
<dbReference type="InterPro" id="IPR044159">
    <property type="entry name" value="IQM"/>
</dbReference>
<sequence length="693" mass="75547">MTKNFTRAKKPQSRPSSEERKDDTTPPSRPVPLPIGGHRAAAHPGGSASSSGPAPISGLRTWTSARPTGEPGARGGLLGHVRSAPATAPGPQAPEPDEAKSAHPTTGGPLLSEGYASTPSDGYLTDEDTNARTARHQDIESEGYAYESEETKDDRATGSGYASTPSDGYLTEEDINARTARHQDIESEGYAYESEETKADEPHPTSAIVSEGYATDDEIKARVTDNRAIVSEGYATDDEIKARVTDNQAIVSEGYATDDEIKARVTDNQAIVSEGYATDDEIKARVTESQTDESEDDAYESEETKDRTAPEAREVKKQALAEVRESAAPTKKAEKPPKPDPDVPAVRKHRAWLIANLPRSYEGEKGTNRPSLLEHAQKLADSIALAYRLLVELKALDPGDEEARARLLSVFGKEHPARLAPTYEKSVAALQQRHETLLEKARREELPIDADGTMHDVSQRVVEYDEGDAAQEYSTVLVGGKKLWRHDKKTTVDTAASVTHQTGLGAEIFVVGMNNEIHMASHKIGKFHHSSLLGGKPVAMAGEMAVTDGKIDWMSNKSGHYWPTLPQFLQFLYHLSQDEVPLDFPVRSMVTEGAFPPGTTAQQFLDGVDSTGKPDPKQGHDHVKTQTMLQAWIKEITKPEVKRVLADNGWTMKTADQELVVTDANGEAVPNTEVRRALKAAYPDKRPRSETNS</sequence>
<dbReference type="Proteomes" id="UP001596135">
    <property type="component" value="Unassembled WGS sequence"/>
</dbReference>
<dbReference type="PANTHER" id="PTHR31250:SF10">
    <property type="entry name" value="IQ DOMAIN-CONTAINING PROTEIN IQM3"/>
    <property type="match status" value="1"/>
</dbReference>
<feature type="region of interest" description="Disordered" evidence="3">
    <location>
        <begin position="671"/>
        <end position="693"/>
    </location>
</feature>
<feature type="compositionally biased region" description="Low complexity" evidence="3">
    <location>
        <begin position="34"/>
        <end position="58"/>
    </location>
</feature>
<feature type="region of interest" description="Disordered" evidence="3">
    <location>
        <begin position="269"/>
        <end position="345"/>
    </location>
</feature>
<comment type="subcellular location">
    <subcellularLocation>
        <location evidence="1">Cytoplasm</location>
    </subcellularLocation>
</comment>
<evidence type="ECO:0000256" key="3">
    <source>
        <dbReference type="SAM" id="MobiDB-lite"/>
    </source>
</evidence>
<evidence type="ECO:0000313" key="5">
    <source>
        <dbReference type="Proteomes" id="UP001596135"/>
    </source>
</evidence>
<evidence type="ECO:0000313" key="4">
    <source>
        <dbReference type="EMBL" id="MFC6043913.1"/>
    </source>
</evidence>